<sequence length="697" mass="80670">MLRVGAPCINLLVYSPYECDGSVSPVVTSDTIAITWRYDHLATRLTPLFQMRPRRRKTTRERYVQDGSIRNDDDLAFCVVYRSVVTVYLTIVTVDDMVNVWCRESSCTATDATYDALNIYCYGELLHTVQMKRIYHDSKTFVDMKMKRPSNATWEVFQELMNRTASDPSSEQLEEFLNENFEPAGSEFEKWDPSDWIKHPKFLDNIADSDFREWGKQLNDLWKFLGRKMKDDVKENQDLYSIIYVSHPVIVPGGRFREFYYWDSYWIVRGLLLSEMYTTVKGMLANFFSIVENYGCIPNGGRIYYAKRSQPPMLIPMMKSYLDATHDIAFLKDNIDLLEKEFEYWMKNHTIAVEKDGKRYTLARYKDASSGPRPESYWEDVSTAEEAFHTDEEKEAYYSELKAAAESGWDFSSRWFIQNATNRGTLIDLKTRYIIPVDLNSILYWNAILLVEFFRDLNMPQKSEKYRIIAEEWLEAVTAILWHDEVGAWLDYDTINEIKRDYFYPTNIAPLWTGCYKDKETQVGKVMKYLEKTKIMRNLGGIPTTLEHSGEQWDYPNAWPPLQYIMIMGLDNTDDDGAKQLAFDMTERWVRSNYKAFNETGAMYEKYDATILGGHGGGGEYETQVGFGWTNGVIMELLDKYGDRLTLRDSFFEPEYNPSYQSESRINVQAAAPVSAVGQILTAVLALVATLAAGGIG</sequence>
<dbReference type="Pfam" id="PF01204">
    <property type="entry name" value="Trehalase"/>
    <property type="match status" value="1"/>
</dbReference>
<dbReference type="InterPro" id="IPR018232">
    <property type="entry name" value="Glyco_hydro_37_CS"/>
</dbReference>
<evidence type="ECO:0000256" key="4">
    <source>
        <dbReference type="ARBA" id="ARBA00019905"/>
    </source>
</evidence>
<keyword evidence="6 7" id="KW-0326">Glycosidase</keyword>
<proteinExistence type="inferred from homology"/>
<feature type="non-terminal residue" evidence="8">
    <location>
        <position position="697"/>
    </location>
</feature>
<comment type="catalytic activity">
    <reaction evidence="1 7">
        <text>alpha,alpha-trehalose + H2O = alpha-D-glucose + beta-D-glucose</text>
        <dbReference type="Rhea" id="RHEA:32675"/>
        <dbReference type="ChEBI" id="CHEBI:15377"/>
        <dbReference type="ChEBI" id="CHEBI:15903"/>
        <dbReference type="ChEBI" id="CHEBI:16551"/>
        <dbReference type="ChEBI" id="CHEBI:17925"/>
        <dbReference type="EC" id="3.2.1.28"/>
    </reaction>
</comment>
<dbReference type="Gene3D" id="1.50.10.10">
    <property type="match status" value="1"/>
</dbReference>
<dbReference type="GO" id="GO:0004555">
    <property type="term" value="F:alpha,alpha-trehalase activity"/>
    <property type="evidence" value="ECO:0007669"/>
    <property type="project" value="UniProtKB-EC"/>
</dbReference>
<dbReference type="Proteomes" id="UP000502823">
    <property type="component" value="Unassembled WGS sequence"/>
</dbReference>
<reference evidence="9" key="1">
    <citation type="submission" date="2020-01" db="EMBL/GenBank/DDBJ databases">
        <title>Draft genome sequence of the Termite Coptotermes fromosanus.</title>
        <authorList>
            <person name="Itakura S."/>
            <person name="Yosikawa Y."/>
            <person name="Umezawa K."/>
        </authorList>
    </citation>
    <scope>NUCLEOTIDE SEQUENCE [LARGE SCALE GENOMIC DNA]</scope>
</reference>
<evidence type="ECO:0000313" key="9">
    <source>
        <dbReference type="Proteomes" id="UP000502823"/>
    </source>
</evidence>
<dbReference type="OrthoDB" id="3542292at2759"/>
<evidence type="ECO:0000256" key="3">
    <source>
        <dbReference type="ARBA" id="ARBA00012757"/>
    </source>
</evidence>
<dbReference type="AlphaFoldDB" id="A0A6L2Q5B5"/>
<keyword evidence="9" id="KW-1185">Reference proteome</keyword>
<evidence type="ECO:0000256" key="5">
    <source>
        <dbReference type="ARBA" id="ARBA00022801"/>
    </source>
</evidence>
<dbReference type="PANTHER" id="PTHR23403">
    <property type="entry name" value="TREHALASE"/>
    <property type="match status" value="1"/>
</dbReference>
<dbReference type="GO" id="GO:0005993">
    <property type="term" value="P:trehalose catabolic process"/>
    <property type="evidence" value="ECO:0007669"/>
    <property type="project" value="TreeGrafter"/>
</dbReference>
<dbReference type="SUPFAM" id="SSF48208">
    <property type="entry name" value="Six-hairpin glycosidases"/>
    <property type="match status" value="1"/>
</dbReference>
<evidence type="ECO:0000256" key="7">
    <source>
        <dbReference type="RuleBase" id="RU361180"/>
    </source>
</evidence>
<organism evidence="8 9">
    <name type="scientific">Coptotermes formosanus</name>
    <name type="common">Formosan subterranean termite</name>
    <dbReference type="NCBI Taxonomy" id="36987"/>
    <lineage>
        <taxon>Eukaryota</taxon>
        <taxon>Metazoa</taxon>
        <taxon>Ecdysozoa</taxon>
        <taxon>Arthropoda</taxon>
        <taxon>Hexapoda</taxon>
        <taxon>Insecta</taxon>
        <taxon>Pterygota</taxon>
        <taxon>Neoptera</taxon>
        <taxon>Polyneoptera</taxon>
        <taxon>Dictyoptera</taxon>
        <taxon>Blattodea</taxon>
        <taxon>Blattoidea</taxon>
        <taxon>Termitoidae</taxon>
        <taxon>Rhinotermitidae</taxon>
        <taxon>Coptotermes</taxon>
    </lineage>
</organism>
<protein>
    <recommendedName>
        <fullName evidence="4 7">Trehalase</fullName>
        <ecNumber evidence="3 7">3.2.1.28</ecNumber>
    </recommendedName>
    <alternativeName>
        <fullName evidence="7">Alpha-trehalose glucohydrolase</fullName>
    </alternativeName>
</protein>
<evidence type="ECO:0000313" key="8">
    <source>
        <dbReference type="EMBL" id="GFG38008.1"/>
    </source>
</evidence>
<dbReference type="InParanoid" id="A0A6L2Q5B5"/>
<dbReference type="InterPro" id="IPR001661">
    <property type="entry name" value="Glyco_hydro_37"/>
</dbReference>
<dbReference type="PRINTS" id="PR00744">
    <property type="entry name" value="GLHYDRLASE37"/>
</dbReference>
<dbReference type="EMBL" id="BLKM01012976">
    <property type="protein sequence ID" value="GFG38008.1"/>
    <property type="molecule type" value="Genomic_DNA"/>
</dbReference>
<dbReference type="InterPro" id="IPR008928">
    <property type="entry name" value="6-hairpin_glycosidase_sf"/>
</dbReference>
<dbReference type="PROSITE" id="PS00928">
    <property type="entry name" value="TREHALASE_2"/>
    <property type="match status" value="1"/>
</dbReference>
<dbReference type="PANTHER" id="PTHR23403:SF1">
    <property type="entry name" value="TREHALASE"/>
    <property type="match status" value="1"/>
</dbReference>
<keyword evidence="5 7" id="KW-0378">Hydrolase</keyword>
<name>A0A6L2Q5B5_COPFO</name>
<comment type="similarity">
    <text evidence="2 7">Belongs to the glycosyl hydrolase 37 family.</text>
</comment>
<evidence type="ECO:0000256" key="2">
    <source>
        <dbReference type="ARBA" id="ARBA00005615"/>
    </source>
</evidence>
<dbReference type="InterPro" id="IPR012341">
    <property type="entry name" value="6hp_glycosidase-like_sf"/>
</dbReference>
<accession>A0A6L2Q5B5</accession>
<evidence type="ECO:0000256" key="1">
    <source>
        <dbReference type="ARBA" id="ARBA00001576"/>
    </source>
</evidence>
<dbReference type="PROSITE" id="PS00927">
    <property type="entry name" value="TREHALASE_1"/>
    <property type="match status" value="1"/>
</dbReference>
<dbReference type="FunCoup" id="A0A6L2Q5B5">
    <property type="interactions" value="180"/>
</dbReference>
<evidence type="ECO:0000256" key="6">
    <source>
        <dbReference type="ARBA" id="ARBA00023295"/>
    </source>
</evidence>
<gene>
    <name evidence="8" type="ORF">Cfor_08885</name>
</gene>
<dbReference type="EC" id="3.2.1.28" evidence="3 7"/>
<comment type="caution">
    <text evidence="8">The sequence shown here is derived from an EMBL/GenBank/DDBJ whole genome shotgun (WGS) entry which is preliminary data.</text>
</comment>